<organism evidence="1">
    <name type="scientific">uncultured Sphingomonas sp</name>
    <dbReference type="NCBI Taxonomy" id="158754"/>
    <lineage>
        <taxon>Bacteria</taxon>
        <taxon>Pseudomonadati</taxon>
        <taxon>Pseudomonadota</taxon>
        <taxon>Alphaproteobacteria</taxon>
        <taxon>Sphingomonadales</taxon>
        <taxon>Sphingomonadaceae</taxon>
        <taxon>Sphingomonas</taxon>
        <taxon>environmental samples</taxon>
    </lineage>
</organism>
<reference evidence="1" key="1">
    <citation type="submission" date="2020-02" db="EMBL/GenBank/DDBJ databases">
        <authorList>
            <person name="Meier V. D."/>
        </authorList>
    </citation>
    <scope>NUCLEOTIDE SEQUENCE</scope>
    <source>
        <strain evidence="1">AVDCRST_MAG62</strain>
    </source>
</reference>
<gene>
    <name evidence="1" type="ORF">AVDCRST_MAG62-515</name>
</gene>
<dbReference type="AlphaFoldDB" id="A0A6J4T0V8"/>
<sequence length="115" mass="12694">MTFGDFSDAIMVGILNDEERSSGDQSDLMQVCRREGIPAREDWIVRFINESRALGSGLAVGEHYSASLNANGRSYAGQLRLARQPKSIGQRLRDVPRSDWIALGALIVSLVALFR</sequence>
<accession>A0A6J4T0V8</accession>
<protein>
    <submittedName>
        <fullName evidence="1">Uncharacterized protein</fullName>
    </submittedName>
</protein>
<name>A0A6J4T0V8_9SPHN</name>
<dbReference type="EMBL" id="CADCWB010000065">
    <property type="protein sequence ID" value="CAA9510844.1"/>
    <property type="molecule type" value="Genomic_DNA"/>
</dbReference>
<proteinExistence type="predicted"/>
<evidence type="ECO:0000313" key="1">
    <source>
        <dbReference type="EMBL" id="CAA9510844.1"/>
    </source>
</evidence>